<dbReference type="AlphaFoldDB" id="A0A1H6UYI3"/>
<dbReference type="RefSeq" id="WP_090335600.1">
    <property type="nucleotide sequence ID" value="NZ_FNXY01000004.1"/>
</dbReference>
<evidence type="ECO:0000256" key="1">
    <source>
        <dbReference type="ARBA" id="ARBA00010552"/>
    </source>
</evidence>
<sequence>MAKAIGIIETKNAAPAGGHYVQATTYNGLIYISGQLPVKTDRSHTFSESFEVQARQALNNLIEILKAAGSEPAQLLKVTVYLVDVENWPTFNQIYAEVLGAAKPARSIVPVPELHYGYSIEIDAIAVIPEI</sequence>
<accession>A0A1H6UYI3</accession>
<dbReference type="FunFam" id="3.30.1330.40:FF:000001">
    <property type="entry name" value="L-PSP family endoribonuclease"/>
    <property type="match status" value="1"/>
</dbReference>
<organism evidence="2 3">
    <name type="scientific">Dyadobacter koreensis</name>
    <dbReference type="NCBI Taxonomy" id="408657"/>
    <lineage>
        <taxon>Bacteria</taxon>
        <taxon>Pseudomonadati</taxon>
        <taxon>Bacteroidota</taxon>
        <taxon>Cytophagia</taxon>
        <taxon>Cytophagales</taxon>
        <taxon>Spirosomataceae</taxon>
        <taxon>Dyadobacter</taxon>
    </lineage>
</organism>
<keyword evidence="3" id="KW-1185">Reference proteome</keyword>
<dbReference type="Gene3D" id="3.30.1330.40">
    <property type="entry name" value="RutC-like"/>
    <property type="match status" value="1"/>
</dbReference>
<evidence type="ECO:0000313" key="3">
    <source>
        <dbReference type="Proteomes" id="UP000199532"/>
    </source>
</evidence>
<dbReference type="STRING" id="408657.SAMN04487995_2600"/>
<gene>
    <name evidence="2" type="ORF">SAMN04487995_2600</name>
</gene>
<dbReference type="OrthoDB" id="9803101at2"/>
<dbReference type="GO" id="GO:0005829">
    <property type="term" value="C:cytosol"/>
    <property type="evidence" value="ECO:0007669"/>
    <property type="project" value="TreeGrafter"/>
</dbReference>
<dbReference type="Proteomes" id="UP000199532">
    <property type="component" value="Unassembled WGS sequence"/>
</dbReference>
<protein>
    <submittedName>
        <fullName evidence="2">Reactive intermediate/imine deaminase</fullName>
    </submittedName>
</protein>
<dbReference type="InterPro" id="IPR035959">
    <property type="entry name" value="RutC-like_sf"/>
</dbReference>
<name>A0A1H6UYI3_9BACT</name>
<dbReference type="InterPro" id="IPR006056">
    <property type="entry name" value="RidA"/>
</dbReference>
<reference evidence="2 3" key="1">
    <citation type="submission" date="2016-10" db="EMBL/GenBank/DDBJ databases">
        <authorList>
            <person name="de Groot N.N."/>
        </authorList>
    </citation>
    <scope>NUCLEOTIDE SEQUENCE [LARGE SCALE GENOMIC DNA]</scope>
    <source>
        <strain evidence="2 3">DSM 19938</strain>
    </source>
</reference>
<dbReference type="PANTHER" id="PTHR11803:SF58">
    <property type="entry name" value="PROTEIN HMF1-RELATED"/>
    <property type="match status" value="1"/>
</dbReference>
<comment type="similarity">
    <text evidence="1">Belongs to the RutC family.</text>
</comment>
<dbReference type="CDD" id="cd00448">
    <property type="entry name" value="YjgF_YER057c_UK114_family"/>
    <property type="match status" value="1"/>
</dbReference>
<dbReference type="NCBIfam" id="TIGR00004">
    <property type="entry name" value="Rid family detoxifying hydrolase"/>
    <property type="match status" value="1"/>
</dbReference>
<dbReference type="GO" id="GO:0019239">
    <property type="term" value="F:deaminase activity"/>
    <property type="evidence" value="ECO:0007669"/>
    <property type="project" value="TreeGrafter"/>
</dbReference>
<dbReference type="EMBL" id="FNXY01000004">
    <property type="protein sequence ID" value="SEI93042.1"/>
    <property type="molecule type" value="Genomic_DNA"/>
</dbReference>
<dbReference type="PANTHER" id="PTHR11803">
    <property type="entry name" value="2-IMINOBUTANOATE/2-IMINOPROPANOATE DEAMINASE RIDA"/>
    <property type="match status" value="1"/>
</dbReference>
<dbReference type="Pfam" id="PF01042">
    <property type="entry name" value="Ribonuc_L-PSP"/>
    <property type="match status" value="1"/>
</dbReference>
<proteinExistence type="inferred from homology"/>
<dbReference type="SUPFAM" id="SSF55298">
    <property type="entry name" value="YjgF-like"/>
    <property type="match status" value="1"/>
</dbReference>
<dbReference type="InterPro" id="IPR006175">
    <property type="entry name" value="YjgF/YER057c/UK114"/>
</dbReference>
<evidence type="ECO:0000313" key="2">
    <source>
        <dbReference type="EMBL" id="SEI93042.1"/>
    </source>
</evidence>